<organism evidence="1 2">
    <name type="scientific">Iris pallida</name>
    <name type="common">Sweet iris</name>
    <dbReference type="NCBI Taxonomy" id="29817"/>
    <lineage>
        <taxon>Eukaryota</taxon>
        <taxon>Viridiplantae</taxon>
        <taxon>Streptophyta</taxon>
        <taxon>Embryophyta</taxon>
        <taxon>Tracheophyta</taxon>
        <taxon>Spermatophyta</taxon>
        <taxon>Magnoliopsida</taxon>
        <taxon>Liliopsida</taxon>
        <taxon>Asparagales</taxon>
        <taxon>Iridaceae</taxon>
        <taxon>Iridoideae</taxon>
        <taxon>Irideae</taxon>
        <taxon>Iris</taxon>
    </lineage>
</organism>
<proteinExistence type="predicted"/>
<dbReference type="EMBL" id="JANAVB010010199">
    <property type="protein sequence ID" value="KAJ6839123.1"/>
    <property type="molecule type" value="Genomic_DNA"/>
</dbReference>
<comment type="caution">
    <text evidence="1">The sequence shown here is derived from an EMBL/GenBank/DDBJ whole genome shotgun (WGS) entry which is preliminary data.</text>
</comment>
<keyword evidence="2" id="KW-1185">Reference proteome</keyword>
<evidence type="ECO:0000313" key="2">
    <source>
        <dbReference type="Proteomes" id="UP001140949"/>
    </source>
</evidence>
<sequence length="79" mass="8372">MWRRPRSATSAVRVSKKLGEEAGLLRELQRAAGSRGAEFGPNSAPGRVLAELCLLIPEVGRPVLVAPHRVLAELCVSGG</sequence>
<gene>
    <name evidence="1" type="ORF">M6B38_316620</name>
</gene>
<accession>A0AAX6HE26</accession>
<evidence type="ECO:0000313" key="1">
    <source>
        <dbReference type="EMBL" id="KAJ6839123.1"/>
    </source>
</evidence>
<reference evidence="1" key="2">
    <citation type="submission" date="2023-04" db="EMBL/GenBank/DDBJ databases">
        <authorList>
            <person name="Bruccoleri R.E."/>
            <person name="Oakeley E.J."/>
            <person name="Faust A.-M."/>
            <person name="Dessus-Babus S."/>
            <person name="Altorfer M."/>
            <person name="Burckhardt D."/>
            <person name="Oertli M."/>
            <person name="Naumann U."/>
            <person name="Petersen F."/>
            <person name="Wong J."/>
        </authorList>
    </citation>
    <scope>NUCLEOTIDE SEQUENCE</scope>
    <source>
        <strain evidence="1">GSM-AAB239-AS_SAM_17_03QT</strain>
        <tissue evidence="1">Leaf</tissue>
    </source>
</reference>
<reference evidence="1" key="1">
    <citation type="journal article" date="2023" name="GigaByte">
        <title>Genome assembly of the bearded iris, Iris pallida Lam.</title>
        <authorList>
            <person name="Bruccoleri R.E."/>
            <person name="Oakeley E.J."/>
            <person name="Faust A.M.E."/>
            <person name="Altorfer M."/>
            <person name="Dessus-Babus S."/>
            <person name="Burckhardt D."/>
            <person name="Oertli M."/>
            <person name="Naumann U."/>
            <person name="Petersen F."/>
            <person name="Wong J."/>
        </authorList>
    </citation>
    <scope>NUCLEOTIDE SEQUENCE</scope>
    <source>
        <strain evidence="1">GSM-AAB239-AS_SAM_17_03QT</strain>
    </source>
</reference>
<dbReference type="Proteomes" id="UP001140949">
    <property type="component" value="Unassembled WGS sequence"/>
</dbReference>
<name>A0AAX6HE26_IRIPA</name>
<dbReference type="AlphaFoldDB" id="A0AAX6HE26"/>
<protein>
    <submittedName>
        <fullName evidence="1">Uncharacterized protein</fullName>
    </submittedName>
</protein>